<dbReference type="PROSITE" id="PS51257">
    <property type="entry name" value="PROKAR_LIPOPROTEIN"/>
    <property type="match status" value="1"/>
</dbReference>
<protein>
    <recommendedName>
        <fullName evidence="4">Lipoprotein</fullName>
    </recommendedName>
</protein>
<name>A0ABV5M0A7_9ACTN</name>
<accession>A0ABV5M0A7</accession>
<proteinExistence type="predicted"/>
<reference evidence="2 3" key="1">
    <citation type="submission" date="2024-09" db="EMBL/GenBank/DDBJ databases">
        <authorList>
            <person name="Sun Q."/>
            <person name="Mori K."/>
        </authorList>
    </citation>
    <scope>NUCLEOTIDE SEQUENCE [LARGE SCALE GENOMIC DNA]</scope>
    <source>
        <strain evidence="2 3">JCM 3307</strain>
    </source>
</reference>
<organism evidence="2 3">
    <name type="scientific">Dactylosporangium vinaceum</name>
    <dbReference type="NCBI Taxonomy" id="53362"/>
    <lineage>
        <taxon>Bacteria</taxon>
        <taxon>Bacillati</taxon>
        <taxon>Actinomycetota</taxon>
        <taxon>Actinomycetes</taxon>
        <taxon>Micromonosporales</taxon>
        <taxon>Micromonosporaceae</taxon>
        <taxon>Dactylosporangium</taxon>
    </lineage>
</organism>
<dbReference type="EMBL" id="JBHMCA010000013">
    <property type="protein sequence ID" value="MFB9442286.1"/>
    <property type="molecule type" value="Genomic_DNA"/>
</dbReference>
<keyword evidence="3" id="KW-1185">Reference proteome</keyword>
<sequence length="67" mass="6879">MRRTLAIALAVGVLLLGGCARGRHQPAETPAPAPAQTTTTVGPSADDLLDQVGQDLAKDAQTPEDDD</sequence>
<feature type="compositionally biased region" description="Low complexity" evidence="1">
    <location>
        <begin position="27"/>
        <end position="40"/>
    </location>
</feature>
<feature type="region of interest" description="Disordered" evidence="1">
    <location>
        <begin position="22"/>
        <end position="67"/>
    </location>
</feature>
<comment type="caution">
    <text evidence="2">The sequence shown here is derived from an EMBL/GenBank/DDBJ whole genome shotgun (WGS) entry which is preliminary data.</text>
</comment>
<dbReference type="Proteomes" id="UP001589608">
    <property type="component" value="Unassembled WGS sequence"/>
</dbReference>
<gene>
    <name evidence="2" type="ORF">ACFFTR_04195</name>
</gene>
<evidence type="ECO:0000256" key="1">
    <source>
        <dbReference type="SAM" id="MobiDB-lite"/>
    </source>
</evidence>
<evidence type="ECO:0008006" key="4">
    <source>
        <dbReference type="Google" id="ProtNLM"/>
    </source>
</evidence>
<evidence type="ECO:0000313" key="3">
    <source>
        <dbReference type="Proteomes" id="UP001589608"/>
    </source>
</evidence>
<dbReference type="RefSeq" id="WP_223101944.1">
    <property type="nucleotide sequence ID" value="NZ_CP061913.1"/>
</dbReference>
<evidence type="ECO:0000313" key="2">
    <source>
        <dbReference type="EMBL" id="MFB9442286.1"/>
    </source>
</evidence>